<dbReference type="PANTHER" id="PTHR43630:SF1">
    <property type="entry name" value="POLY-BETA-1,6-N-ACETYL-D-GLUCOSAMINE SYNTHASE"/>
    <property type="match status" value="1"/>
</dbReference>
<dbReference type="InterPro" id="IPR001173">
    <property type="entry name" value="Glyco_trans_2-like"/>
</dbReference>
<dbReference type="PANTHER" id="PTHR43630">
    <property type="entry name" value="POLY-BETA-1,6-N-ACETYL-D-GLUCOSAMINE SYNTHASE"/>
    <property type="match status" value="1"/>
</dbReference>
<keyword evidence="2" id="KW-0328">Glycosyltransferase</keyword>
<evidence type="ECO:0000256" key="4">
    <source>
        <dbReference type="SAM" id="Phobius"/>
    </source>
</evidence>
<evidence type="ECO:0000256" key="3">
    <source>
        <dbReference type="ARBA" id="ARBA00022679"/>
    </source>
</evidence>
<dbReference type="Proteomes" id="UP001316087">
    <property type="component" value="Unassembled WGS sequence"/>
</dbReference>
<organism evidence="6 7">
    <name type="scientific">Solibacillus palustris</name>
    <dbReference type="NCBI Taxonomy" id="2908203"/>
    <lineage>
        <taxon>Bacteria</taxon>
        <taxon>Bacillati</taxon>
        <taxon>Bacillota</taxon>
        <taxon>Bacilli</taxon>
        <taxon>Bacillales</taxon>
        <taxon>Caryophanaceae</taxon>
        <taxon>Solibacillus</taxon>
    </lineage>
</organism>
<protein>
    <submittedName>
        <fullName evidence="6">Glycosyltransferase family 2 protein</fullName>
    </submittedName>
</protein>
<dbReference type="SUPFAM" id="SSF53448">
    <property type="entry name" value="Nucleotide-diphospho-sugar transferases"/>
    <property type="match status" value="1"/>
</dbReference>
<keyword evidence="7" id="KW-1185">Reference proteome</keyword>
<reference evidence="6 7" key="1">
    <citation type="submission" date="2022-03" db="EMBL/GenBank/DDBJ databases">
        <authorList>
            <person name="Jo J.-H."/>
            <person name="Im W.-T."/>
        </authorList>
    </citation>
    <scope>NUCLEOTIDE SEQUENCE [LARGE SCALE GENOMIC DNA]</scope>
    <source>
        <strain evidence="6 7">MA9</strain>
    </source>
</reference>
<dbReference type="RefSeq" id="WP_241368384.1">
    <property type="nucleotide sequence ID" value="NZ_JAKZFC010000001.1"/>
</dbReference>
<dbReference type="Pfam" id="PF00535">
    <property type="entry name" value="Glycos_transf_2"/>
    <property type="match status" value="1"/>
</dbReference>
<gene>
    <name evidence="6" type="ORF">LZ480_05565</name>
</gene>
<dbReference type="Gene3D" id="3.90.550.10">
    <property type="entry name" value="Spore Coat Polysaccharide Biosynthesis Protein SpsA, Chain A"/>
    <property type="match status" value="1"/>
</dbReference>
<name>A0ABS9UBK1_9BACL</name>
<feature type="transmembrane region" description="Helical" evidence="4">
    <location>
        <begin position="12"/>
        <end position="34"/>
    </location>
</feature>
<dbReference type="InterPro" id="IPR029044">
    <property type="entry name" value="Nucleotide-diphossugar_trans"/>
</dbReference>
<evidence type="ECO:0000259" key="5">
    <source>
        <dbReference type="Pfam" id="PF00535"/>
    </source>
</evidence>
<feature type="transmembrane region" description="Helical" evidence="4">
    <location>
        <begin position="60"/>
        <end position="83"/>
    </location>
</feature>
<feature type="transmembrane region" description="Helical" evidence="4">
    <location>
        <begin position="352"/>
        <end position="380"/>
    </location>
</feature>
<keyword evidence="3" id="KW-0808">Transferase</keyword>
<dbReference type="CDD" id="cd06423">
    <property type="entry name" value="CESA_like"/>
    <property type="match status" value="1"/>
</dbReference>
<evidence type="ECO:0000256" key="2">
    <source>
        <dbReference type="ARBA" id="ARBA00022676"/>
    </source>
</evidence>
<accession>A0ABS9UBK1</accession>
<dbReference type="EMBL" id="JAKZFC010000001">
    <property type="protein sequence ID" value="MCH7321355.1"/>
    <property type="molecule type" value="Genomic_DNA"/>
</dbReference>
<keyword evidence="4" id="KW-0472">Membrane</keyword>
<keyword evidence="4" id="KW-0812">Transmembrane</keyword>
<sequence length="460" mass="53719">MIFEDTTGQRWLKIKIFLSMALFTFLIALSLYGLNHFKIIHLPLINVITTNFVTVIKKIFIYYLFITIILSFLRMLIIIFFCFRQQRRKKILQEYYAINKPYLKLFRPRVSVIVPVYNEEVIIRRTIKALLKSDYPLTEILVIDDGSKDRTAYIIKKYFFHTPKVKLVQKENGGKASALNLGFQKALGDIIITSDADTIFTPTAISELVKNFSDSRVAAVTGNCKIGNMHNQLLIWQHIEFVTTQNLDKRAFEELDCITVVSGSNSAWRKSVIEQLGYFHHDTLAEDTELTIRILNAGHKIMYDDRAISYEESPETIKEFVKQRYRWSYGILQAAWKHKKSIHISRNKPLKYFAIPSLLFSYLLFLTAPIIDILFILAILTGSTSIYLFALLFYFTDTLNSFIAFKIEKEKMKPLLWIFLQRFGYRYLLGYVTWKALIAAIRGNHVRWDPLKRTGNNNYK</sequence>
<proteinExistence type="inferred from homology"/>
<comment type="caution">
    <text evidence="6">The sequence shown here is derived from an EMBL/GenBank/DDBJ whole genome shotgun (WGS) entry which is preliminary data.</text>
</comment>
<comment type="similarity">
    <text evidence="1">Belongs to the glycosyltransferase 2 family.</text>
</comment>
<feature type="domain" description="Glycosyltransferase 2-like" evidence="5">
    <location>
        <begin position="111"/>
        <end position="276"/>
    </location>
</feature>
<evidence type="ECO:0000256" key="1">
    <source>
        <dbReference type="ARBA" id="ARBA00006739"/>
    </source>
</evidence>
<evidence type="ECO:0000313" key="7">
    <source>
        <dbReference type="Proteomes" id="UP001316087"/>
    </source>
</evidence>
<keyword evidence="4" id="KW-1133">Transmembrane helix</keyword>
<evidence type="ECO:0000313" key="6">
    <source>
        <dbReference type="EMBL" id="MCH7321355.1"/>
    </source>
</evidence>